<name>A0A099NQL6_PICKU</name>
<dbReference type="AlphaFoldDB" id="A0A099NQL6"/>
<evidence type="ECO:0000313" key="1">
    <source>
        <dbReference type="EMBL" id="KGK34344.1"/>
    </source>
</evidence>
<gene>
    <name evidence="1" type="ORF">JL09_g6509</name>
</gene>
<proteinExistence type="predicted"/>
<organism evidence="1 2">
    <name type="scientific">Pichia kudriavzevii</name>
    <name type="common">Yeast</name>
    <name type="synonym">Issatchenkia orientalis</name>
    <dbReference type="NCBI Taxonomy" id="4909"/>
    <lineage>
        <taxon>Eukaryota</taxon>
        <taxon>Fungi</taxon>
        <taxon>Dikarya</taxon>
        <taxon>Ascomycota</taxon>
        <taxon>Saccharomycotina</taxon>
        <taxon>Pichiomycetes</taxon>
        <taxon>Pichiales</taxon>
        <taxon>Pichiaceae</taxon>
        <taxon>Pichia</taxon>
    </lineage>
</organism>
<reference evidence="2" key="1">
    <citation type="journal article" date="2014" name="Microb. Cell Fact.">
        <title>Exploiting Issatchenkia orientalis SD108 for succinic acid production.</title>
        <authorList>
            <person name="Xiao H."/>
            <person name="Shao Z."/>
            <person name="Jiang Y."/>
            <person name="Dole S."/>
            <person name="Zhao H."/>
        </authorList>
    </citation>
    <scope>NUCLEOTIDE SEQUENCE [LARGE SCALE GENOMIC DNA]</scope>
    <source>
        <strain evidence="2">SD108</strain>
    </source>
</reference>
<comment type="caution">
    <text evidence="1">The sequence shown here is derived from an EMBL/GenBank/DDBJ whole genome shotgun (WGS) entry which is preliminary data.</text>
</comment>
<sequence>MPGLLGKPKSAHETEDTA</sequence>
<dbReference type="HOGENOM" id="CLU_3430991_0_0_1"/>
<dbReference type="Proteomes" id="UP000029867">
    <property type="component" value="Unassembled WGS sequence"/>
</dbReference>
<dbReference type="EMBL" id="JQFK01001748">
    <property type="protein sequence ID" value="KGK34344.1"/>
    <property type="molecule type" value="Genomic_DNA"/>
</dbReference>
<evidence type="ECO:0000313" key="2">
    <source>
        <dbReference type="Proteomes" id="UP000029867"/>
    </source>
</evidence>
<accession>A0A099NQL6</accession>
<protein>
    <submittedName>
        <fullName evidence="1">Uncharacterized protein</fullName>
    </submittedName>
</protein>